<comment type="caution">
    <text evidence="5">The sequence shown here is derived from an EMBL/GenBank/DDBJ whole genome shotgun (WGS) entry which is preliminary data.</text>
</comment>
<dbReference type="InterPro" id="IPR001789">
    <property type="entry name" value="Sig_transdc_resp-reg_receiver"/>
</dbReference>
<protein>
    <submittedName>
        <fullName evidence="5">Cyclic di-GMP phosphodiesterase response regulator RpfG</fullName>
        <ecNumber evidence="5">3.1.4.52</ecNumber>
    </submittedName>
</protein>
<dbReference type="GO" id="GO:0000160">
    <property type="term" value="P:phosphorelay signal transduction system"/>
    <property type="evidence" value="ECO:0007669"/>
    <property type="project" value="InterPro"/>
</dbReference>
<dbReference type="Gene3D" id="3.40.50.2300">
    <property type="match status" value="1"/>
</dbReference>
<dbReference type="Gene3D" id="1.10.3210.10">
    <property type="entry name" value="Hypothetical protein af1432"/>
    <property type="match status" value="1"/>
</dbReference>
<feature type="domain" description="HD" evidence="3">
    <location>
        <begin position="173"/>
        <end position="297"/>
    </location>
</feature>
<gene>
    <name evidence="5" type="primary">rpfG_2</name>
    <name evidence="5" type="ORF">Mgrana_00607</name>
</gene>
<dbReference type="Proteomes" id="UP000266178">
    <property type="component" value="Unassembled WGS sequence"/>
</dbReference>
<keyword evidence="1" id="KW-0597">Phosphoprotein</keyword>
<evidence type="ECO:0000259" key="3">
    <source>
        <dbReference type="PROSITE" id="PS51831"/>
    </source>
</evidence>
<evidence type="ECO:0000313" key="6">
    <source>
        <dbReference type="Proteomes" id="UP000266178"/>
    </source>
</evidence>
<dbReference type="GO" id="GO:0071111">
    <property type="term" value="F:cyclic-guanylate-specific phosphodiesterase activity"/>
    <property type="evidence" value="ECO:0007669"/>
    <property type="project" value="UniProtKB-EC"/>
</dbReference>
<dbReference type="InterPro" id="IPR006675">
    <property type="entry name" value="HDIG_dom"/>
</dbReference>
<dbReference type="SUPFAM" id="SSF109604">
    <property type="entry name" value="HD-domain/PDEase-like"/>
    <property type="match status" value="1"/>
</dbReference>
<reference evidence="5 6" key="1">
    <citation type="submission" date="2018-08" db="EMBL/GenBank/DDBJ databases">
        <title>Meiothermus granaticius genome AF-68 sequencing project.</title>
        <authorList>
            <person name="Da Costa M.S."/>
            <person name="Albuquerque L."/>
            <person name="Raposo P."/>
            <person name="Froufe H.J.C."/>
            <person name="Barroso C.S."/>
            <person name="Egas C."/>
        </authorList>
    </citation>
    <scope>NUCLEOTIDE SEQUENCE [LARGE SCALE GENOMIC DNA]</scope>
    <source>
        <strain evidence="5 6">AF-68</strain>
    </source>
</reference>
<dbReference type="PROSITE" id="PS51831">
    <property type="entry name" value="HD"/>
    <property type="match status" value="1"/>
</dbReference>
<feature type="modified residue" description="4-aspartylphosphate" evidence="1">
    <location>
        <position position="56"/>
    </location>
</feature>
<dbReference type="PANTHER" id="PTHR45228:SF1">
    <property type="entry name" value="CYCLIC DI-GMP PHOSPHODIESTERASE TM_0186"/>
    <property type="match status" value="1"/>
</dbReference>
<keyword evidence="6" id="KW-1185">Reference proteome</keyword>
<dbReference type="PROSITE" id="PS51832">
    <property type="entry name" value="HD_GYP"/>
    <property type="match status" value="1"/>
</dbReference>
<dbReference type="CDD" id="cd17551">
    <property type="entry name" value="REC_RpfG-like"/>
    <property type="match status" value="1"/>
</dbReference>
<dbReference type="SMART" id="SM00448">
    <property type="entry name" value="REC"/>
    <property type="match status" value="1"/>
</dbReference>
<sequence>MEARETILIVDDEPANVLLLERILNREGRYQVISTYDPREAEALYRQTQPDLVLLDLHMPYLDGFALLGQLGSVVPSSEYLPILVLTADVNPESKHRALHLGAKDFLTKPLDGLEVSLRVRNLLETRRLHQNLKGDNQRLEGAVQARTLALEEAQMEILERLARAAEYRDDETGEHVKRVAENAGRIAAALGLSAQQVEMLRRAAPLHDLGKIGIPDGILRKPSKLSPEEFDTIKTHTVIGANLLAGGRSELVQMAQRIARSHHERWNGSGYPDGLQGESIPLEARIVSVVDVFDALTSERPYKRAWSRVDALLEIRQQSGQQFDPRVIEAFLDLEV</sequence>
<dbReference type="OrthoDB" id="23815at2"/>
<dbReference type="InterPro" id="IPR003607">
    <property type="entry name" value="HD/PDEase_dom"/>
</dbReference>
<name>A0A399FBM6_9DEIN</name>
<organism evidence="5 6">
    <name type="scientific">Meiothermus granaticius NBRC 107808</name>
    <dbReference type="NCBI Taxonomy" id="1227551"/>
    <lineage>
        <taxon>Bacteria</taxon>
        <taxon>Thermotogati</taxon>
        <taxon>Deinococcota</taxon>
        <taxon>Deinococci</taxon>
        <taxon>Thermales</taxon>
        <taxon>Thermaceae</taxon>
        <taxon>Meiothermus</taxon>
    </lineage>
</organism>
<feature type="domain" description="HD-GYP" evidence="4">
    <location>
        <begin position="151"/>
        <end position="337"/>
    </location>
</feature>
<dbReference type="SUPFAM" id="SSF52172">
    <property type="entry name" value="CheY-like"/>
    <property type="match status" value="1"/>
</dbReference>
<dbReference type="EMBL" id="QWLB01000005">
    <property type="protein sequence ID" value="RIH93553.1"/>
    <property type="molecule type" value="Genomic_DNA"/>
</dbReference>
<dbReference type="RefSeq" id="WP_119356127.1">
    <property type="nucleotide sequence ID" value="NZ_BJXM01000003.1"/>
</dbReference>
<feature type="domain" description="Response regulatory" evidence="2">
    <location>
        <begin position="6"/>
        <end position="124"/>
    </location>
</feature>
<dbReference type="PROSITE" id="PS50110">
    <property type="entry name" value="RESPONSE_REGULATORY"/>
    <property type="match status" value="1"/>
</dbReference>
<evidence type="ECO:0000256" key="1">
    <source>
        <dbReference type="PROSITE-ProRule" id="PRU00169"/>
    </source>
</evidence>
<keyword evidence="5" id="KW-0378">Hydrolase</keyword>
<evidence type="ECO:0000259" key="2">
    <source>
        <dbReference type="PROSITE" id="PS50110"/>
    </source>
</evidence>
<dbReference type="NCBIfam" id="TIGR00277">
    <property type="entry name" value="HDIG"/>
    <property type="match status" value="1"/>
</dbReference>
<dbReference type="Pfam" id="PF13487">
    <property type="entry name" value="HD_5"/>
    <property type="match status" value="1"/>
</dbReference>
<proteinExistence type="predicted"/>
<evidence type="ECO:0000259" key="4">
    <source>
        <dbReference type="PROSITE" id="PS51832"/>
    </source>
</evidence>
<dbReference type="SMART" id="SM00471">
    <property type="entry name" value="HDc"/>
    <property type="match status" value="1"/>
</dbReference>
<dbReference type="EC" id="3.1.4.52" evidence="5"/>
<dbReference type="InterPro" id="IPR037522">
    <property type="entry name" value="HD_GYP_dom"/>
</dbReference>
<evidence type="ECO:0000313" key="5">
    <source>
        <dbReference type="EMBL" id="RIH93553.1"/>
    </source>
</evidence>
<dbReference type="AlphaFoldDB" id="A0A399FBM6"/>
<dbReference type="CDD" id="cd00077">
    <property type="entry name" value="HDc"/>
    <property type="match status" value="1"/>
</dbReference>
<dbReference type="InterPro" id="IPR006674">
    <property type="entry name" value="HD_domain"/>
</dbReference>
<accession>A0A399FBM6</accession>
<dbReference type="Pfam" id="PF00072">
    <property type="entry name" value="Response_reg"/>
    <property type="match status" value="1"/>
</dbReference>
<dbReference type="PANTHER" id="PTHR45228">
    <property type="entry name" value="CYCLIC DI-GMP PHOSPHODIESTERASE TM_0186-RELATED"/>
    <property type="match status" value="1"/>
</dbReference>
<dbReference type="InterPro" id="IPR011006">
    <property type="entry name" value="CheY-like_superfamily"/>
</dbReference>
<dbReference type="InterPro" id="IPR052020">
    <property type="entry name" value="Cyclic_di-GMP/3'3'-cGAMP_PDE"/>
</dbReference>